<evidence type="ECO:0000313" key="2">
    <source>
        <dbReference type="Proteomes" id="UP000270094"/>
    </source>
</evidence>
<keyword evidence="2" id="KW-1185">Reference proteome</keyword>
<proteinExistence type="predicted"/>
<dbReference type="AlphaFoldDB" id="A0A3P7JB62"/>
<evidence type="ECO:0000313" key="1">
    <source>
        <dbReference type="EMBL" id="VDM80576.1"/>
    </source>
</evidence>
<dbReference type="Proteomes" id="UP000270094">
    <property type="component" value="Unassembled WGS sequence"/>
</dbReference>
<dbReference type="EMBL" id="UYYB01109096">
    <property type="protein sequence ID" value="VDM80576.1"/>
    <property type="molecule type" value="Genomic_DNA"/>
</dbReference>
<sequence length="116" mass="13114">MNSRRFLDVDLSVHPRQVIVSAPYIVFACSRKVPRYKIITTSATITSLAESIRPPLSQDPFVWFRITLHRHVSQNLQIRAAPSSGPVWLSSVQKAASPFDPNLVFVQNIFSNSTEY</sequence>
<dbReference type="PROSITE" id="PS51257">
    <property type="entry name" value="PROKAR_LIPOPROTEIN"/>
    <property type="match status" value="1"/>
</dbReference>
<organism evidence="1 2">
    <name type="scientific">Strongylus vulgaris</name>
    <name type="common">Blood worm</name>
    <dbReference type="NCBI Taxonomy" id="40348"/>
    <lineage>
        <taxon>Eukaryota</taxon>
        <taxon>Metazoa</taxon>
        <taxon>Ecdysozoa</taxon>
        <taxon>Nematoda</taxon>
        <taxon>Chromadorea</taxon>
        <taxon>Rhabditida</taxon>
        <taxon>Rhabditina</taxon>
        <taxon>Rhabditomorpha</taxon>
        <taxon>Strongyloidea</taxon>
        <taxon>Strongylidae</taxon>
        <taxon>Strongylus</taxon>
    </lineage>
</organism>
<gene>
    <name evidence="1" type="ORF">SVUK_LOCUS15574</name>
</gene>
<dbReference type="OrthoDB" id="6132182at2759"/>
<protein>
    <submittedName>
        <fullName evidence="1">Uncharacterized protein</fullName>
    </submittedName>
</protein>
<name>A0A3P7JB62_STRVU</name>
<accession>A0A3P7JB62</accession>
<reference evidence="1 2" key="1">
    <citation type="submission" date="2018-11" db="EMBL/GenBank/DDBJ databases">
        <authorList>
            <consortium name="Pathogen Informatics"/>
        </authorList>
    </citation>
    <scope>NUCLEOTIDE SEQUENCE [LARGE SCALE GENOMIC DNA]</scope>
</reference>